<sequence>ASNAYNWDSLNSKILATQKIFKKLQTNKLYSTPTSVSLCPLFSHWPNPTFLFLPKVLPSLCSNHPKRLHFCSSLESSSFIKANHNHPKVDTFLKHSQITTHSLINLCVHSCFTCHHNQLLYWNLKTCIKYQRCSFKIWYYQALLLCFATGFKKKALSCGSNRHAISFKPSVVDSTKEVIMMGDYYRMNNNKNNNNNVSSMVFSGNSGMVNSGSVYAQIGNSSTSNVSDSVAGLKHDAGLAVEWSVEEQCKLEEGIC</sequence>
<accession>A0AAD5G1A0</accession>
<reference evidence="1" key="1">
    <citation type="submission" date="2022-06" db="EMBL/GenBank/DDBJ databases">
        <title>Uncovering the hologenomic basis of an extraordinary plant invasion.</title>
        <authorList>
            <person name="Bieker V.C."/>
            <person name="Martin M.D."/>
            <person name="Gilbert T."/>
            <person name="Hodgins K."/>
            <person name="Battlay P."/>
            <person name="Petersen B."/>
            <person name="Wilson J."/>
        </authorList>
    </citation>
    <scope>NUCLEOTIDE SEQUENCE</scope>
    <source>
        <strain evidence="1">AA19_3_7</strain>
        <tissue evidence="1">Leaf</tissue>
    </source>
</reference>
<protein>
    <submittedName>
        <fullName evidence="1">Uncharacterized protein</fullName>
    </submittedName>
</protein>
<organism evidence="1 2">
    <name type="scientific">Ambrosia artemisiifolia</name>
    <name type="common">Common ragweed</name>
    <dbReference type="NCBI Taxonomy" id="4212"/>
    <lineage>
        <taxon>Eukaryota</taxon>
        <taxon>Viridiplantae</taxon>
        <taxon>Streptophyta</taxon>
        <taxon>Embryophyta</taxon>
        <taxon>Tracheophyta</taxon>
        <taxon>Spermatophyta</taxon>
        <taxon>Magnoliopsida</taxon>
        <taxon>eudicotyledons</taxon>
        <taxon>Gunneridae</taxon>
        <taxon>Pentapetalae</taxon>
        <taxon>asterids</taxon>
        <taxon>campanulids</taxon>
        <taxon>Asterales</taxon>
        <taxon>Asteraceae</taxon>
        <taxon>Asteroideae</taxon>
        <taxon>Heliantheae alliance</taxon>
        <taxon>Heliantheae</taxon>
        <taxon>Ambrosia</taxon>
    </lineage>
</organism>
<evidence type="ECO:0000313" key="2">
    <source>
        <dbReference type="Proteomes" id="UP001206925"/>
    </source>
</evidence>
<feature type="non-terminal residue" evidence="1">
    <location>
        <position position="1"/>
    </location>
</feature>
<proteinExistence type="predicted"/>
<keyword evidence="2" id="KW-1185">Reference proteome</keyword>
<comment type="caution">
    <text evidence="1">The sequence shown here is derived from an EMBL/GenBank/DDBJ whole genome shotgun (WGS) entry which is preliminary data.</text>
</comment>
<dbReference type="AlphaFoldDB" id="A0AAD5G1A0"/>
<name>A0AAD5G1A0_AMBAR</name>
<gene>
    <name evidence="1" type="ORF">M8C21_015476</name>
</gene>
<feature type="non-terminal residue" evidence="1">
    <location>
        <position position="256"/>
    </location>
</feature>
<evidence type="ECO:0000313" key="1">
    <source>
        <dbReference type="EMBL" id="KAI7724615.1"/>
    </source>
</evidence>
<dbReference type="Proteomes" id="UP001206925">
    <property type="component" value="Unassembled WGS sequence"/>
</dbReference>
<dbReference type="EMBL" id="JAMZMK010012184">
    <property type="protein sequence ID" value="KAI7724615.1"/>
    <property type="molecule type" value="Genomic_DNA"/>
</dbReference>